<evidence type="ECO:0000256" key="1">
    <source>
        <dbReference type="ARBA" id="ARBA00004651"/>
    </source>
</evidence>
<dbReference type="SMART" id="SM00382">
    <property type="entry name" value="AAA"/>
    <property type="match status" value="1"/>
</dbReference>
<feature type="transmembrane region" description="Helical" evidence="9">
    <location>
        <begin position="267"/>
        <end position="285"/>
    </location>
</feature>
<feature type="transmembrane region" description="Helical" evidence="9">
    <location>
        <begin position="21"/>
        <end position="46"/>
    </location>
</feature>
<evidence type="ECO:0000313" key="12">
    <source>
        <dbReference type="EMBL" id="PZX50004.1"/>
    </source>
</evidence>
<sequence length="602" mass="65669">MIDTYRKLYTILSGRERKLAVMLTLLALLMGFLDVLGVAAVLPFLAVVSNPDLIQENSWLRMAHGWLGNPEVSTFLIILGFAAFLFVLFAALFRAGSFYALTYFVRMRVPSLSLRLMESYLSQPYTWFLQRHTSDLGKSILSEVAQVVNGPLQAAVNLVAYAVMMAFLVIFLLILEPAAALGAAVLFGGAYGLIYLLVKRPLARMGEELVETNRVKFQIMQEAMGGIKNVKLMNLENSYLERFKDPSYSQAKNQAAYAVISELPRHLLEVIAFGGMILFVLWLLITQGGMIADIVPILGIYAFSAARMFPTLQKLFASVSTIRYGKAALDALCIDLQGSGERDLRKGADLPAVRLREKLELADVSFTFPGTEKPSLSGLWLSIAARTSVGIVGATGAGKTTAVDLILGLLAPASGALRVDGQVIDAHNVRAWQRSVGYVPQDIFLVDDTIAANIAFGLPPEKIDYAAVERAARAASLHAFVSDHLPLGYDTMVGERGTRLSGGQRQRIGIARALYNEPDLLVFDEATSALDNLTERAVIEAVYALGGSKTIIMIAHRLSTVQHCDQILMLENGRVAAAGPYDRLVAEHEGFRALHEGTQRGN</sequence>
<dbReference type="InterPro" id="IPR003439">
    <property type="entry name" value="ABC_transporter-like_ATP-bd"/>
</dbReference>
<dbReference type="SUPFAM" id="SSF90123">
    <property type="entry name" value="ABC transporter transmembrane region"/>
    <property type="match status" value="1"/>
</dbReference>
<comment type="caution">
    <text evidence="12">The sequence shown here is derived from an EMBL/GenBank/DDBJ whole genome shotgun (WGS) entry which is preliminary data.</text>
</comment>
<dbReference type="Gene3D" id="3.40.50.300">
    <property type="entry name" value="P-loop containing nucleotide triphosphate hydrolases"/>
    <property type="match status" value="1"/>
</dbReference>
<dbReference type="InterPro" id="IPR027417">
    <property type="entry name" value="P-loop_NTPase"/>
</dbReference>
<dbReference type="GO" id="GO:0016887">
    <property type="term" value="F:ATP hydrolysis activity"/>
    <property type="evidence" value="ECO:0007669"/>
    <property type="project" value="InterPro"/>
</dbReference>
<dbReference type="FunFam" id="3.40.50.300:FF:000221">
    <property type="entry name" value="Multidrug ABC transporter ATP-binding protein"/>
    <property type="match status" value="1"/>
</dbReference>
<dbReference type="InterPro" id="IPR011527">
    <property type="entry name" value="ABC1_TM_dom"/>
</dbReference>
<dbReference type="SUPFAM" id="SSF52540">
    <property type="entry name" value="P-loop containing nucleoside triphosphate hydrolases"/>
    <property type="match status" value="1"/>
</dbReference>
<dbReference type="EMBL" id="QKZS01000013">
    <property type="protein sequence ID" value="PZX50004.1"/>
    <property type="molecule type" value="Genomic_DNA"/>
</dbReference>
<keyword evidence="2" id="KW-0813">Transport</keyword>
<evidence type="ECO:0000256" key="9">
    <source>
        <dbReference type="SAM" id="Phobius"/>
    </source>
</evidence>
<dbReference type="GO" id="GO:0005524">
    <property type="term" value="F:ATP binding"/>
    <property type="evidence" value="ECO:0007669"/>
    <property type="project" value="UniProtKB-KW"/>
</dbReference>
<evidence type="ECO:0000256" key="8">
    <source>
        <dbReference type="ARBA" id="ARBA00023136"/>
    </source>
</evidence>
<evidence type="ECO:0000256" key="4">
    <source>
        <dbReference type="ARBA" id="ARBA00022692"/>
    </source>
</evidence>
<dbReference type="InterPro" id="IPR036640">
    <property type="entry name" value="ABC1_TM_sf"/>
</dbReference>
<evidence type="ECO:0000256" key="6">
    <source>
        <dbReference type="ARBA" id="ARBA00022840"/>
    </source>
</evidence>
<dbReference type="Proteomes" id="UP000249538">
    <property type="component" value="Unassembled WGS sequence"/>
</dbReference>
<feature type="transmembrane region" description="Helical" evidence="9">
    <location>
        <begin position="154"/>
        <end position="174"/>
    </location>
</feature>
<dbReference type="Pfam" id="PF00005">
    <property type="entry name" value="ABC_tran"/>
    <property type="match status" value="1"/>
</dbReference>
<keyword evidence="5" id="KW-0547">Nucleotide-binding</keyword>
<dbReference type="InterPro" id="IPR017871">
    <property type="entry name" value="ABC_transporter-like_CS"/>
</dbReference>
<dbReference type="PROSITE" id="PS50893">
    <property type="entry name" value="ABC_TRANSPORTER_2"/>
    <property type="match status" value="1"/>
</dbReference>
<name>A0A2W7QNS0_9RHOB</name>
<dbReference type="PANTHER" id="PTHR24221">
    <property type="entry name" value="ATP-BINDING CASSETTE SUB-FAMILY B"/>
    <property type="match status" value="1"/>
</dbReference>
<dbReference type="GO" id="GO:0005886">
    <property type="term" value="C:plasma membrane"/>
    <property type="evidence" value="ECO:0007669"/>
    <property type="project" value="UniProtKB-SubCell"/>
</dbReference>
<gene>
    <name evidence="12" type="ORF">LX76_03611</name>
</gene>
<keyword evidence="8 9" id="KW-0472">Membrane</keyword>
<feature type="domain" description="ABC transmembrane type-1" evidence="11">
    <location>
        <begin position="21"/>
        <end position="290"/>
    </location>
</feature>
<dbReference type="PROSITE" id="PS50929">
    <property type="entry name" value="ABC_TM1F"/>
    <property type="match status" value="1"/>
</dbReference>
<keyword evidence="7 9" id="KW-1133">Transmembrane helix</keyword>
<organism evidence="12 13">
    <name type="scientific">Cereibacter changlensis</name>
    <dbReference type="NCBI Taxonomy" id="402884"/>
    <lineage>
        <taxon>Bacteria</taxon>
        <taxon>Pseudomonadati</taxon>
        <taxon>Pseudomonadota</taxon>
        <taxon>Alphaproteobacteria</taxon>
        <taxon>Rhodobacterales</taxon>
        <taxon>Paracoccaceae</taxon>
        <taxon>Cereibacter</taxon>
    </lineage>
</organism>
<evidence type="ECO:0000256" key="3">
    <source>
        <dbReference type="ARBA" id="ARBA00022475"/>
    </source>
</evidence>
<evidence type="ECO:0000256" key="5">
    <source>
        <dbReference type="ARBA" id="ARBA00022741"/>
    </source>
</evidence>
<dbReference type="InterPro" id="IPR039421">
    <property type="entry name" value="Type_1_exporter"/>
</dbReference>
<dbReference type="GO" id="GO:0034040">
    <property type="term" value="F:ATPase-coupled lipid transmembrane transporter activity"/>
    <property type="evidence" value="ECO:0007669"/>
    <property type="project" value="TreeGrafter"/>
</dbReference>
<protein>
    <submittedName>
        <fullName evidence="12">ABC-type bacteriocin/lantibiotic exporter with double-glycine peptidase domain</fullName>
    </submittedName>
</protein>
<feature type="transmembrane region" description="Helical" evidence="9">
    <location>
        <begin position="75"/>
        <end position="105"/>
    </location>
</feature>
<dbReference type="Pfam" id="PF00664">
    <property type="entry name" value="ABC_membrane"/>
    <property type="match status" value="1"/>
</dbReference>
<dbReference type="InterPro" id="IPR003593">
    <property type="entry name" value="AAA+_ATPase"/>
</dbReference>
<keyword evidence="3" id="KW-1003">Cell membrane</keyword>
<dbReference type="GO" id="GO:0140359">
    <property type="term" value="F:ABC-type transporter activity"/>
    <property type="evidence" value="ECO:0007669"/>
    <property type="project" value="InterPro"/>
</dbReference>
<dbReference type="Gene3D" id="1.20.1560.10">
    <property type="entry name" value="ABC transporter type 1, transmembrane domain"/>
    <property type="match status" value="1"/>
</dbReference>
<evidence type="ECO:0000259" key="10">
    <source>
        <dbReference type="PROSITE" id="PS50893"/>
    </source>
</evidence>
<accession>A0A2W7QNS0</accession>
<keyword evidence="4 9" id="KW-0812">Transmembrane</keyword>
<feature type="transmembrane region" description="Helical" evidence="9">
    <location>
        <begin position="180"/>
        <end position="198"/>
    </location>
</feature>
<reference evidence="12 13" key="1">
    <citation type="submission" date="2018-06" db="EMBL/GenBank/DDBJ databases">
        <title>Genomic Encyclopedia of Archaeal and Bacterial Type Strains, Phase II (KMG-II): from individual species to whole genera.</title>
        <authorList>
            <person name="Goeker M."/>
        </authorList>
    </citation>
    <scope>NUCLEOTIDE SEQUENCE [LARGE SCALE GENOMIC DNA]</scope>
    <source>
        <strain evidence="12 13">DSM 18774</strain>
    </source>
</reference>
<dbReference type="PROSITE" id="PS00211">
    <property type="entry name" value="ABC_TRANSPORTER_1"/>
    <property type="match status" value="1"/>
</dbReference>
<comment type="subcellular location">
    <subcellularLocation>
        <location evidence="1">Cell membrane</location>
        <topology evidence="1">Multi-pass membrane protein</topology>
    </subcellularLocation>
</comment>
<keyword evidence="6" id="KW-0067">ATP-binding</keyword>
<dbReference type="RefSeq" id="WP_211314657.1">
    <property type="nucleotide sequence ID" value="NZ_QKZS01000013.1"/>
</dbReference>
<dbReference type="PANTHER" id="PTHR24221:SF632">
    <property type="entry name" value="ATP-DEPENDENT LIPID A-CORE FLIPPASE"/>
    <property type="match status" value="1"/>
</dbReference>
<evidence type="ECO:0000256" key="7">
    <source>
        <dbReference type="ARBA" id="ARBA00022989"/>
    </source>
</evidence>
<dbReference type="AlphaFoldDB" id="A0A2W7QNS0"/>
<feature type="domain" description="ABC transporter" evidence="10">
    <location>
        <begin position="359"/>
        <end position="597"/>
    </location>
</feature>
<evidence type="ECO:0000256" key="2">
    <source>
        <dbReference type="ARBA" id="ARBA00022448"/>
    </source>
</evidence>
<proteinExistence type="predicted"/>
<evidence type="ECO:0000313" key="13">
    <source>
        <dbReference type="Proteomes" id="UP000249538"/>
    </source>
</evidence>
<evidence type="ECO:0000259" key="11">
    <source>
        <dbReference type="PROSITE" id="PS50929"/>
    </source>
</evidence>